<dbReference type="InterPro" id="IPR003838">
    <property type="entry name" value="ABC3_permease_C"/>
</dbReference>
<keyword evidence="4" id="KW-1003">Cell membrane</keyword>
<evidence type="ECO:0000256" key="2">
    <source>
        <dbReference type="ARBA" id="ARBA00007379"/>
    </source>
</evidence>
<dbReference type="GO" id="GO:0005886">
    <property type="term" value="C:plasma membrane"/>
    <property type="evidence" value="ECO:0007669"/>
    <property type="project" value="UniProtKB-SubCell"/>
</dbReference>
<evidence type="ECO:0000259" key="12">
    <source>
        <dbReference type="Pfam" id="PF18075"/>
    </source>
</evidence>
<evidence type="ECO:0000256" key="9">
    <source>
        <dbReference type="ARBA" id="ARBA00023306"/>
    </source>
</evidence>
<feature type="transmembrane region" description="Helical" evidence="10">
    <location>
        <begin position="150"/>
        <end position="175"/>
    </location>
</feature>
<evidence type="ECO:0000313" key="14">
    <source>
        <dbReference type="Proteomes" id="UP000176186"/>
    </source>
</evidence>
<keyword evidence="5" id="KW-0132">Cell division</keyword>
<dbReference type="Proteomes" id="UP000176186">
    <property type="component" value="Unassembled WGS sequence"/>
</dbReference>
<evidence type="ECO:0000256" key="4">
    <source>
        <dbReference type="ARBA" id="ARBA00022475"/>
    </source>
</evidence>
<feature type="non-terminal residue" evidence="13">
    <location>
        <position position="1"/>
    </location>
</feature>
<feature type="transmembrane region" description="Helical" evidence="10">
    <location>
        <begin position="12"/>
        <end position="35"/>
    </location>
</feature>
<dbReference type="PANTHER" id="PTHR47755">
    <property type="entry name" value="CELL DIVISION PROTEIN FTSX"/>
    <property type="match status" value="1"/>
</dbReference>
<feature type="transmembrane region" description="Helical" evidence="10">
    <location>
        <begin position="254"/>
        <end position="281"/>
    </location>
</feature>
<evidence type="ECO:0000256" key="6">
    <source>
        <dbReference type="ARBA" id="ARBA00022692"/>
    </source>
</evidence>
<dbReference type="InterPro" id="IPR004513">
    <property type="entry name" value="FtsX"/>
</dbReference>
<sequence length="287" mass="31193">RRSPYQASVAVLTMFITFLLGGVFLITSVSSVLILEFFEGKPQITVFFTDKAVKADADSLDKTLRATGKVASTAYVSKEDALAIYREQNKNDPLLLEMVTADILPASLEVSATNPLYLKELEPLVRQAQGVEEVVYQKDVVETLLTWTNAIRVVGVIVAGLLIVNSLLIIMTVIGMKIALKREEIEILALVGASRWYIRMPFIIEGGLYGVMGAFVAWIMITGLIIWMQPVILGFLGMIPVISLILGSLTGTPFFLAAGGFLAGMLLMAFLLGAIGSTIAIGRYLKN</sequence>
<dbReference type="Gene3D" id="3.30.70.3040">
    <property type="match status" value="1"/>
</dbReference>
<protein>
    <recommendedName>
        <fullName evidence="3">Cell division protein FtsX</fullName>
    </recommendedName>
</protein>
<evidence type="ECO:0000256" key="7">
    <source>
        <dbReference type="ARBA" id="ARBA00022989"/>
    </source>
</evidence>
<evidence type="ECO:0000256" key="5">
    <source>
        <dbReference type="ARBA" id="ARBA00022618"/>
    </source>
</evidence>
<dbReference type="AlphaFoldDB" id="A0A1F6BFL8"/>
<feature type="transmembrane region" description="Helical" evidence="10">
    <location>
        <begin position="196"/>
        <end position="221"/>
    </location>
</feature>
<dbReference type="InterPro" id="IPR040690">
    <property type="entry name" value="FtsX_ECD"/>
</dbReference>
<comment type="subcellular location">
    <subcellularLocation>
        <location evidence="1">Cell membrane</location>
        <topology evidence="1">Multi-pass membrane protein</topology>
    </subcellularLocation>
</comment>
<keyword evidence="6 10" id="KW-0812">Transmembrane</keyword>
<feature type="domain" description="FtsX extracellular" evidence="12">
    <location>
        <begin position="43"/>
        <end position="134"/>
    </location>
</feature>
<comment type="similarity">
    <text evidence="2">Belongs to the ABC-4 integral membrane protein family. FtsX subfamily.</text>
</comment>
<evidence type="ECO:0000259" key="11">
    <source>
        <dbReference type="Pfam" id="PF02687"/>
    </source>
</evidence>
<dbReference type="STRING" id="1798401.A2363_03120"/>
<dbReference type="Pfam" id="PF18075">
    <property type="entry name" value="FtsX_ECD"/>
    <property type="match status" value="1"/>
</dbReference>
<organism evidence="13 14">
    <name type="scientific">Candidatus Gottesmanbacteria bacterium RIFOXYB1_FULL_47_11</name>
    <dbReference type="NCBI Taxonomy" id="1798401"/>
    <lineage>
        <taxon>Bacteria</taxon>
        <taxon>Candidatus Gottesmaniibacteriota</taxon>
    </lineage>
</organism>
<keyword evidence="8 10" id="KW-0472">Membrane</keyword>
<dbReference type="PANTHER" id="PTHR47755:SF1">
    <property type="entry name" value="CELL DIVISION PROTEIN FTSX"/>
    <property type="match status" value="1"/>
</dbReference>
<name>A0A1F6BFL8_9BACT</name>
<evidence type="ECO:0000256" key="8">
    <source>
        <dbReference type="ARBA" id="ARBA00023136"/>
    </source>
</evidence>
<evidence type="ECO:0000256" key="1">
    <source>
        <dbReference type="ARBA" id="ARBA00004651"/>
    </source>
</evidence>
<dbReference type="Pfam" id="PF02687">
    <property type="entry name" value="FtsX"/>
    <property type="match status" value="1"/>
</dbReference>
<dbReference type="EMBL" id="MFKE01000007">
    <property type="protein sequence ID" value="OGG35736.1"/>
    <property type="molecule type" value="Genomic_DNA"/>
</dbReference>
<comment type="caution">
    <text evidence="13">The sequence shown here is derived from an EMBL/GenBank/DDBJ whole genome shotgun (WGS) entry which is preliminary data.</text>
</comment>
<evidence type="ECO:0000256" key="3">
    <source>
        <dbReference type="ARBA" id="ARBA00021907"/>
    </source>
</evidence>
<proteinExistence type="inferred from homology"/>
<evidence type="ECO:0000313" key="13">
    <source>
        <dbReference type="EMBL" id="OGG35736.1"/>
    </source>
</evidence>
<reference evidence="13 14" key="1">
    <citation type="journal article" date="2016" name="Nat. Commun.">
        <title>Thousands of microbial genomes shed light on interconnected biogeochemical processes in an aquifer system.</title>
        <authorList>
            <person name="Anantharaman K."/>
            <person name="Brown C.T."/>
            <person name="Hug L.A."/>
            <person name="Sharon I."/>
            <person name="Castelle C.J."/>
            <person name="Probst A.J."/>
            <person name="Thomas B.C."/>
            <person name="Singh A."/>
            <person name="Wilkins M.J."/>
            <person name="Karaoz U."/>
            <person name="Brodie E.L."/>
            <person name="Williams K.H."/>
            <person name="Hubbard S.S."/>
            <person name="Banfield J.F."/>
        </authorList>
    </citation>
    <scope>NUCLEOTIDE SEQUENCE [LARGE SCALE GENOMIC DNA]</scope>
</reference>
<keyword evidence="7 10" id="KW-1133">Transmembrane helix</keyword>
<feature type="transmembrane region" description="Helical" evidence="10">
    <location>
        <begin position="227"/>
        <end position="247"/>
    </location>
</feature>
<keyword evidence="9" id="KW-0131">Cell cycle</keyword>
<accession>A0A1F6BFL8</accession>
<dbReference type="PIRSF" id="PIRSF003097">
    <property type="entry name" value="FtsX"/>
    <property type="match status" value="1"/>
</dbReference>
<dbReference type="GO" id="GO:0051301">
    <property type="term" value="P:cell division"/>
    <property type="evidence" value="ECO:0007669"/>
    <property type="project" value="UniProtKB-KW"/>
</dbReference>
<gene>
    <name evidence="13" type="ORF">A2363_03120</name>
</gene>
<evidence type="ECO:0000256" key="10">
    <source>
        <dbReference type="SAM" id="Phobius"/>
    </source>
</evidence>
<feature type="domain" description="ABC3 transporter permease C-terminal" evidence="11">
    <location>
        <begin position="157"/>
        <end position="286"/>
    </location>
</feature>